<evidence type="ECO:0000256" key="12">
    <source>
        <dbReference type="RuleBase" id="RU003591"/>
    </source>
</evidence>
<evidence type="ECO:0000259" key="14">
    <source>
        <dbReference type="Pfam" id="PF02775"/>
    </source>
</evidence>
<accession>A0A9D1CUE9</accession>
<dbReference type="GO" id="GO:0009097">
    <property type="term" value="P:isoleucine biosynthetic process"/>
    <property type="evidence" value="ECO:0007669"/>
    <property type="project" value="TreeGrafter"/>
</dbReference>
<dbReference type="GO" id="GO:0000287">
    <property type="term" value="F:magnesium ion binding"/>
    <property type="evidence" value="ECO:0007669"/>
    <property type="project" value="UniProtKB-UniRule"/>
</dbReference>
<evidence type="ECO:0000256" key="9">
    <source>
        <dbReference type="ARBA" id="ARBA00023052"/>
    </source>
</evidence>
<evidence type="ECO:0000256" key="3">
    <source>
        <dbReference type="ARBA" id="ARBA00007812"/>
    </source>
</evidence>
<proteinExistence type="inferred from homology"/>
<evidence type="ECO:0000256" key="8">
    <source>
        <dbReference type="ARBA" id="ARBA00022842"/>
    </source>
</evidence>
<comment type="catalytic activity">
    <reaction evidence="11 12">
        <text>2 pyruvate + H(+) = (2S)-2-acetolactate + CO2</text>
        <dbReference type="Rhea" id="RHEA:25249"/>
        <dbReference type="ChEBI" id="CHEBI:15361"/>
        <dbReference type="ChEBI" id="CHEBI:15378"/>
        <dbReference type="ChEBI" id="CHEBI:16526"/>
        <dbReference type="ChEBI" id="CHEBI:58476"/>
        <dbReference type="EC" id="2.2.1.6"/>
    </reaction>
</comment>
<comment type="pathway">
    <text evidence="1 12">Amino-acid biosynthesis; L-isoleucine biosynthesis; L-isoleucine from 2-oxobutanoate: step 1/4.</text>
</comment>
<dbReference type="EC" id="2.2.1.6" evidence="4 12"/>
<keyword evidence="10 12" id="KW-0100">Branched-chain amino acid biosynthesis</keyword>
<dbReference type="SUPFAM" id="SSF52518">
    <property type="entry name" value="Thiamin diphosphate-binding fold (THDP-binding)"/>
    <property type="match status" value="2"/>
</dbReference>
<evidence type="ECO:0000256" key="11">
    <source>
        <dbReference type="ARBA" id="ARBA00048670"/>
    </source>
</evidence>
<dbReference type="Gene3D" id="3.40.50.970">
    <property type="match status" value="2"/>
</dbReference>
<dbReference type="GO" id="GO:0009099">
    <property type="term" value="P:L-valine biosynthetic process"/>
    <property type="evidence" value="ECO:0007669"/>
    <property type="project" value="TreeGrafter"/>
</dbReference>
<reference evidence="16" key="2">
    <citation type="journal article" date="2021" name="PeerJ">
        <title>Extensive microbial diversity within the chicken gut microbiome revealed by metagenomics and culture.</title>
        <authorList>
            <person name="Gilroy R."/>
            <person name="Ravi A."/>
            <person name="Getino M."/>
            <person name="Pursley I."/>
            <person name="Horton D.L."/>
            <person name="Alikhan N.F."/>
            <person name="Baker D."/>
            <person name="Gharbi K."/>
            <person name="Hall N."/>
            <person name="Watson M."/>
            <person name="Adriaenssens E.M."/>
            <person name="Foster-Nyarko E."/>
            <person name="Jarju S."/>
            <person name="Secka A."/>
            <person name="Antonio M."/>
            <person name="Oren A."/>
            <person name="Chaudhuri R.R."/>
            <person name="La Ragione R."/>
            <person name="Hildebrand F."/>
            <person name="Pallen M.J."/>
        </authorList>
    </citation>
    <scope>NUCLEOTIDE SEQUENCE</scope>
    <source>
        <strain evidence="16">ChiSjej1B19-3389</strain>
    </source>
</reference>
<dbReference type="Pfam" id="PF02776">
    <property type="entry name" value="TPP_enzyme_N"/>
    <property type="match status" value="1"/>
</dbReference>
<dbReference type="Gene3D" id="3.40.50.1220">
    <property type="entry name" value="TPP-binding domain"/>
    <property type="match status" value="1"/>
</dbReference>
<dbReference type="Pfam" id="PF02775">
    <property type="entry name" value="TPP_enzyme_C"/>
    <property type="match status" value="1"/>
</dbReference>
<evidence type="ECO:0000259" key="15">
    <source>
        <dbReference type="Pfam" id="PF02776"/>
    </source>
</evidence>
<reference evidence="16" key="1">
    <citation type="submission" date="2020-10" db="EMBL/GenBank/DDBJ databases">
        <authorList>
            <person name="Gilroy R."/>
        </authorList>
    </citation>
    <scope>NUCLEOTIDE SEQUENCE</scope>
    <source>
        <strain evidence="16">ChiSjej1B19-3389</strain>
    </source>
</reference>
<keyword evidence="8 12" id="KW-0460">Magnesium</keyword>
<evidence type="ECO:0000313" key="17">
    <source>
        <dbReference type="Proteomes" id="UP000886787"/>
    </source>
</evidence>
<keyword evidence="9 12" id="KW-0786">Thiamine pyrophosphate</keyword>
<dbReference type="InterPro" id="IPR045229">
    <property type="entry name" value="TPP_enz"/>
</dbReference>
<evidence type="ECO:0000256" key="5">
    <source>
        <dbReference type="ARBA" id="ARBA00022605"/>
    </source>
</evidence>
<feature type="domain" description="Thiamine pyrophosphate enzyme central" evidence="13">
    <location>
        <begin position="191"/>
        <end position="325"/>
    </location>
</feature>
<gene>
    <name evidence="16" type="primary">ilvB</name>
    <name evidence="16" type="ORF">IAD32_04045</name>
</gene>
<comment type="caution">
    <text evidence="16">The sequence shown here is derived from an EMBL/GenBank/DDBJ whole genome shotgun (WGS) entry which is preliminary data.</text>
</comment>
<dbReference type="GO" id="GO:0030976">
    <property type="term" value="F:thiamine pyrophosphate binding"/>
    <property type="evidence" value="ECO:0007669"/>
    <property type="project" value="UniProtKB-UniRule"/>
</dbReference>
<feature type="domain" description="Thiamine pyrophosphate enzyme N-terminal TPP-binding" evidence="15">
    <location>
        <begin position="4"/>
        <end position="119"/>
    </location>
</feature>
<dbReference type="FunFam" id="3.40.50.1220:FF:000008">
    <property type="entry name" value="Acetolactate synthase"/>
    <property type="match status" value="1"/>
</dbReference>
<dbReference type="InterPro" id="IPR012846">
    <property type="entry name" value="Acetolactate_synth_lsu"/>
</dbReference>
<comment type="pathway">
    <text evidence="2 12">Amino-acid biosynthesis; L-valine biosynthesis; L-valine from pyruvate: step 1/4.</text>
</comment>
<keyword evidence="7 12" id="KW-0479">Metal-binding</keyword>
<feature type="domain" description="Thiamine pyrophosphate enzyme TPP-binding" evidence="14">
    <location>
        <begin position="382"/>
        <end position="530"/>
    </location>
</feature>
<dbReference type="SUPFAM" id="SSF52467">
    <property type="entry name" value="DHS-like NAD/FAD-binding domain"/>
    <property type="match status" value="1"/>
</dbReference>
<keyword evidence="5 12" id="KW-0028">Amino-acid biosynthesis</keyword>
<dbReference type="NCBIfam" id="TIGR00118">
    <property type="entry name" value="acolac_lg"/>
    <property type="match status" value="1"/>
</dbReference>
<evidence type="ECO:0000259" key="13">
    <source>
        <dbReference type="Pfam" id="PF00205"/>
    </source>
</evidence>
<comment type="cofactor">
    <cofactor evidence="12">
        <name>Mg(2+)</name>
        <dbReference type="ChEBI" id="CHEBI:18420"/>
    </cofactor>
    <text evidence="12">Binds 1 Mg(2+) ion per subunit.</text>
</comment>
<dbReference type="InterPro" id="IPR039368">
    <property type="entry name" value="AHAS_TPP"/>
</dbReference>
<dbReference type="GO" id="GO:0003984">
    <property type="term" value="F:acetolactate synthase activity"/>
    <property type="evidence" value="ECO:0007669"/>
    <property type="project" value="UniProtKB-EC"/>
</dbReference>
<comment type="similarity">
    <text evidence="3 12">Belongs to the TPP enzyme family.</text>
</comment>
<organism evidence="16 17">
    <name type="scientific">Candidatus Scatavimonas merdigallinarum</name>
    <dbReference type="NCBI Taxonomy" id="2840914"/>
    <lineage>
        <taxon>Bacteria</taxon>
        <taxon>Bacillati</taxon>
        <taxon>Bacillota</taxon>
        <taxon>Clostridia</taxon>
        <taxon>Eubacteriales</taxon>
        <taxon>Oscillospiraceae</taxon>
        <taxon>Oscillospiraceae incertae sedis</taxon>
        <taxon>Candidatus Scatavimonas</taxon>
    </lineage>
</organism>
<evidence type="ECO:0000313" key="16">
    <source>
        <dbReference type="EMBL" id="HIQ80438.1"/>
    </source>
</evidence>
<name>A0A9D1CUE9_9FIRM</name>
<comment type="cofactor">
    <cofactor evidence="12">
        <name>thiamine diphosphate</name>
        <dbReference type="ChEBI" id="CHEBI:58937"/>
    </cofactor>
    <text evidence="12">Binds 1 thiamine pyrophosphate per subunit.</text>
</comment>
<dbReference type="CDD" id="cd07035">
    <property type="entry name" value="TPP_PYR_POX_like"/>
    <property type="match status" value="1"/>
</dbReference>
<evidence type="ECO:0000256" key="1">
    <source>
        <dbReference type="ARBA" id="ARBA00004974"/>
    </source>
</evidence>
<dbReference type="InterPro" id="IPR012001">
    <property type="entry name" value="Thiamin_PyroP_enz_TPP-bd_dom"/>
</dbReference>
<dbReference type="GO" id="GO:0050660">
    <property type="term" value="F:flavin adenine dinucleotide binding"/>
    <property type="evidence" value="ECO:0007669"/>
    <property type="project" value="InterPro"/>
</dbReference>
<dbReference type="InterPro" id="IPR029061">
    <property type="entry name" value="THDP-binding"/>
</dbReference>
<evidence type="ECO:0000256" key="10">
    <source>
        <dbReference type="ARBA" id="ARBA00023304"/>
    </source>
</evidence>
<dbReference type="Proteomes" id="UP000886787">
    <property type="component" value="Unassembled WGS sequence"/>
</dbReference>
<dbReference type="InterPro" id="IPR029035">
    <property type="entry name" value="DHS-like_NAD/FAD-binding_dom"/>
</dbReference>
<dbReference type="PANTHER" id="PTHR18968">
    <property type="entry name" value="THIAMINE PYROPHOSPHATE ENZYMES"/>
    <property type="match status" value="1"/>
</dbReference>
<dbReference type="PANTHER" id="PTHR18968:SF13">
    <property type="entry name" value="ACETOLACTATE SYNTHASE CATALYTIC SUBUNIT, MITOCHONDRIAL"/>
    <property type="match status" value="1"/>
</dbReference>
<evidence type="ECO:0000256" key="2">
    <source>
        <dbReference type="ARBA" id="ARBA00005025"/>
    </source>
</evidence>
<dbReference type="GO" id="GO:0005948">
    <property type="term" value="C:acetolactate synthase complex"/>
    <property type="evidence" value="ECO:0007669"/>
    <property type="project" value="TreeGrafter"/>
</dbReference>
<dbReference type="InterPro" id="IPR011766">
    <property type="entry name" value="TPP_enzyme_TPP-bd"/>
</dbReference>
<dbReference type="InterPro" id="IPR012000">
    <property type="entry name" value="Thiamin_PyroP_enz_cen_dom"/>
</dbReference>
<sequence>MKLTGAQVLAECLLEQGIDTVFGYPGGAVLDIYDALYMYSGQIRHIMTAHEQGAAHAADGYARATGKTGVVIATSGPGATNLVTGIASAYMDSSPIVAITGNVSRGLLGRDSFQEVNIKDIVKPVTKASFQVMHPQELAPVIRKAFSIAQAGRKGPVLIDIPKDITALETEYQKETPEKPLPPPLPSEKELEHAARLVETAQRPLIYAGGGVISACASKELMAFAERIGAPVCCSLMGMGAIPGSHPLFAGNIGMHGVYETSLAARQADLILALGARFSDRVAGDRERFREHAKILHVDIDPKEIHKNVKADCWLCGDVKAVLREWMRHIRPQEHTAWLEQIQKWKEEAPKKAADRHGAPTPQYILHVLCQQKADEDRIVTDVGQHQMWTVQECCFNRPRTFLTSGGLGTMGFGMGAAIGAQAALPYRRVTLITGDGSFHMNLNELVTLKSYKLPVVVAIMNNTVLGMVRQWQKLFYGGRFSQTDPHRATDFAALARAFGIEAMTVHSYQEVVPVVEKAYSLHAPVVIDFRISPDENVLPMIPPGKTADDMILDLW</sequence>
<dbReference type="AlphaFoldDB" id="A0A9D1CUE9"/>
<evidence type="ECO:0000256" key="7">
    <source>
        <dbReference type="ARBA" id="ARBA00022723"/>
    </source>
</evidence>
<protein>
    <recommendedName>
        <fullName evidence="4 12">Acetolactate synthase</fullName>
        <ecNumber evidence="4 12">2.2.1.6</ecNumber>
    </recommendedName>
</protein>
<dbReference type="CDD" id="cd02015">
    <property type="entry name" value="TPP_AHAS"/>
    <property type="match status" value="1"/>
</dbReference>
<dbReference type="EMBL" id="DVFW01000021">
    <property type="protein sequence ID" value="HIQ80438.1"/>
    <property type="molecule type" value="Genomic_DNA"/>
</dbReference>
<keyword evidence="6 12" id="KW-0808">Transferase</keyword>
<dbReference type="FunFam" id="3.40.50.970:FF:000007">
    <property type="entry name" value="Acetolactate synthase"/>
    <property type="match status" value="1"/>
</dbReference>
<evidence type="ECO:0000256" key="4">
    <source>
        <dbReference type="ARBA" id="ARBA00013145"/>
    </source>
</evidence>
<evidence type="ECO:0000256" key="6">
    <source>
        <dbReference type="ARBA" id="ARBA00022679"/>
    </source>
</evidence>
<dbReference type="Pfam" id="PF00205">
    <property type="entry name" value="TPP_enzyme_M"/>
    <property type="match status" value="1"/>
</dbReference>